<accession>A0A3G2L1M8</accession>
<evidence type="ECO:0000256" key="1">
    <source>
        <dbReference type="ARBA" id="ARBA00022679"/>
    </source>
</evidence>
<dbReference type="Pfam" id="PF00583">
    <property type="entry name" value="Acetyltransf_1"/>
    <property type="match status" value="1"/>
</dbReference>
<dbReference type="CDD" id="cd04301">
    <property type="entry name" value="NAT_SF"/>
    <property type="match status" value="1"/>
</dbReference>
<evidence type="ECO:0000256" key="2">
    <source>
        <dbReference type="ARBA" id="ARBA00023315"/>
    </source>
</evidence>
<gene>
    <name evidence="4" type="ORF">D1013_01485</name>
</gene>
<protein>
    <submittedName>
        <fullName evidence="4">GNAT family N-acetyltransferase</fullName>
    </submittedName>
</protein>
<organism evidence="4 5">
    <name type="scientific">Euzebyella marina</name>
    <dbReference type="NCBI Taxonomy" id="1761453"/>
    <lineage>
        <taxon>Bacteria</taxon>
        <taxon>Pseudomonadati</taxon>
        <taxon>Bacteroidota</taxon>
        <taxon>Flavobacteriia</taxon>
        <taxon>Flavobacteriales</taxon>
        <taxon>Flavobacteriaceae</taxon>
        <taxon>Euzebyella</taxon>
    </lineage>
</organism>
<sequence length="176" mass="20433">MDANNSLAIQKCEEHDLELLISISRQTFKDAFEHQNNPEDFKTYLNSSFSKEKLSLELQNPDSEFYFVFVNDKIAGYFKVNQHGAQTDVKDADTIELERIYVLNEFQGKGIGKELMNAVKEIALEAEKKFLWLGVWEKNEGAIRFYQKNGFSKFGTHPYPIGDDVQTDWLMRFDLS</sequence>
<evidence type="ECO:0000313" key="4">
    <source>
        <dbReference type="EMBL" id="AYN66145.1"/>
    </source>
</evidence>
<evidence type="ECO:0000259" key="3">
    <source>
        <dbReference type="PROSITE" id="PS51186"/>
    </source>
</evidence>
<dbReference type="SUPFAM" id="SSF55729">
    <property type="entry name" value="Acyl-CoA N-acyltransferases (Nat)"/>
    <property type="match status" value="1"/>
</dbReference>
<dbReference type="KEGG" id="emar:D1013_01485"/>
<dbReference type="GO" id="GO:0016747">
    <property type="term" value="F:acyltransferase activity, transferring groups other than amino-acyl groups"/>
    <property type="evidence" value="ECO:0007669"/>
    <property type="project" value="InterPro"/>
</dbReference>
<dbReference type="RefSeq" id="WP_121847197.1">
    <property type="nucleotide sequence ID" value="NZ_CP032050.1"/>
</dbReference>
<keyword evidence="1 4" id="KW-0808">Transferase</keyword>
<dbReference type="PANTHER" id="PTHR43420">
    <property type="entry name" value="ACETYLTRANSFERASE"/>
    <property type="match status" value="1"/>
</dbReference>
<dbReference type="OrthoDB" id="7205533at2"/>
<evidence type="ECO:0000313" key="5">
    <source>
        <dbReference type="Proteomes" id="UP000276309"/>
    </source>
</evidence>
<feature type="domain" description="N-acetyltransferase" evidence="3">
    <location>
        <begin position="7"/>
        <end position="176"/>
    </location>
</feature>
<dbReference type="PROSITE" id="PS51186">
    <property type="entry name" value="GNAT"/>
    <property type="match status" value="1"/>
</dbReference>
<dbReference type="Gene3D" id="3.40.630.30">
    <property type="match status" value="1"/>
</dbReference>
<dbReference type="InterPro" id="IPR016181">
    <property type="entry name" value="Acyl_CoA_acyltransferase"/>
</dbReference>
<dbReference type="AlphaFoldDB" id="A0A3G2L1M8"/>
<keyword evidence="2" id="KW-0012">Acyltransferase</keyword>
<dbReference type="InterPro" id="IPR050680">
    <property type="entry name" value="YpeA/RimI_acetyltransf"/>
</dbReference>
<dbReference type="InterPro" id="IPR000182">
    <property type="entry name" value="GNAT_dom"/>
</dbReference>
<dbReference type="EMBL" id="CP032050">
    <property type="protein sequence ID" value="AYN66145.1"/>
    <property type="molecule type" value="Genomic_DNA"/>
</dbReference>
<dbReference type="PANTHER" id="PTHR43420:SF47">
    <property type="entry name" value="N-ACETYLTRANSFERASE DOMAIN-CONTAINING PROTEIN"/>
    <property type="match status" value="1"/>
</dbReference>
<dbReference type="Proteomes" id="UP000276309">
    <property type="component" value="Chromosome"/>
</dbReference>
<proteinExistence type="predicted"/>
<keyword evidence="5" id="KW-1185">Reference proteome</keyword>
<reference evidence="4 5" key="1">
    <citation type="submission" date="2018-08" db="EMBL/GenBank/DDBJ databases">
        <title>The reduced genetic potential of extracellular carbohydrate catabolism in Euzebyella marina RN62, a Flavobacteriia bacterium isolated from the hadal water.</title>
        <authorList>
            <person name="Xue C."/>
        </authorList>
    </citation>
    <scope>NUCLEOTIDE SEQUENCE [LARGE SCALE GENOMIC DNA]</scope>
    <source>
        <strain evidence="4 5">RN62</strain>
    </source>
</reference>
<name>A0A3G2L1M8_9FLAO</name>